<gene>
    <name evidence="1" type="ORF">C7476_11768</name>
</gene>
<comment type="caution">
    <text evidence="1">The sequence shown here is derived from an EMBL/GenBank/DDBJ whole genome shotgun (WGS) entry which is preliminary data.</text>
</comment>
<reference evidence="1 2" key="1">
    <citation type="submission" date="2018-07" db="EMBL/GenBank/DDBJ databases">
        <title>Genomic Encyclopedia of Type Strains, Phase III (KMG-III): the genomes of soil and plant-associated and newly described type strains.</title>
        <authorList>
            <person name="Whitman W."/>
        </authorList>
    </citation>
    <scope>NUCLEOTIDE SEQUENCE [LARGE SCALE GENOMIC DNA]</scope>
    <source>
        <strain evidence="1 2">31-25a</strain>
    </source>
</reference>
<dbReference type="AlphaFoldDB" id="A0A368YH49"/>
<proteinExistence type="predicted"/>
<keyword evidence="2" id="KW-1185">Reference proteome</keyword>
<evidence type="ECO:0000313" key="2">
    <source>
        <dbReference type="Proteomes" id="UP000253324"/>
    </source>
</evidence>
<dbReference type="Proteomes" id="UP000253324">
    <property type="component" value="Unassembled WGS sequence"/>
</dbReference>
<organism evidence="1 2">
    <name type="scientific">Phyllobacterium bourgognense</name>
    <dbReference type="NCBI Taxonomy" id="314236"/>
    <lineage>
        <taxon>Bacteria</taxon>
        <taxon>Pseudomonadati</taxon>
        <taxon>Pseudomonadota</taxon>
        <taxon>Alphaproteobacteria</taxon>
        <taxon>Hyphomicrobiales</taxon>
        <taxon>Phyllobacteriaceae</taxon>
        <taxon>Phyllobacterium</taxon>
    </lineage>
</organism>
<accession>A0A368YH49</accession>
<name>A0A368YH49_9HYPH</name>
<evidence type="ECO:0000313" key="1">
    <source>
        <dbReference type="EMBL" id="RCW79553.1"/>
    </source>
</evidence>
<sequence length="38" mass="4379">MAFFCGPVLTYQYLRCAPVLENHHFRLVLARMAHAKSS</sequence>
<dbReference type="EMBL" id="QPJM01000017">
    <property type="protein sequence ID" value="RCW79553.1"/>
    <property type="molecule type" value="Genomic_DNA"/>
</dbReference>
<protein>
    <submittedName>
        <fullName evidence="1">Uncharacterized protein</fullName>
    </submittedName>
</protein>